<dbReference type="EMBL" id="CP072753">
    <property type="protein sequence ID" value="QUC17022.1"/>
    <property type="molecule type" value="Genomic_DNA"/>
</dbReference>
<organism evidence="1 2">
    <name type="scientific">Ustilaginoidea virens</name>
    <name type="common">Rice false smut fungus</name>
    <name type="synonym">Villosiclava virens</name>
    <dbReference type="NCBI Taxonomy" id="1159556"/>
    <lineage>
        <taxon>Eukaryota</taxon>
        <taxon>Fungi</taxon>
        <taxon>Dikarya</taxon>
        <taxon>Ascomycota</taxon>
        <taxon>Pezizomycotina</taxon>
        <taxon>Sordariomycetes</taxon>
        <taxon>Hypocreomycetidae</taxon>
        <taxon>Hypocreales</taxon>
        <taxon>Clavicipitaceae</taxon>
        <taxon>Ustilaginoidea</taxon>
    </lineage>
</organism>
<dbReference type="GeneID" id="66062041"/>
<dbReference type="Proteomes" id="UP000027002">
    <property type="component" value="Chromosome 1"/>
</dbReference>
<gene>
    <name evidence="1" type="ORF">UV8b_01263</name>
</gene>
<accession>A0A8E5HKL5</accession>
<name>A0A8E5HKL5_USTVR</name>
<dbReference type="RefSeq" id="XP_042994695.1">
    <property type="nucleotide sequence ID" value="XM_043138761.1"/>
</dbReference>
<evidence type="ECO:0000313" key="1">
    <source>
        <dbReference type="EMBL" id="QUC17022.1"/>
    </source>
</evidence>
<reference evidence="1" key="1">
    <citation type="submission" date="2020-03" db="EMBL/GenBank/DDBJ databases">
        <title>A mixture of massive structural variations and highly conserved coding sequences in Ustilaginoidea virens genome.</title>
        <authorList>
            <person name="Zhang K."/>
            <person name="Zhao Z."/>
            <person name="Zhang Z."/>
            <person name="Li Y."/>
            <person name="Hsiang T."/>
            <person name="Sun W."/>
        </authorList>
    </citation>
    <scope>NUCLEOTIDE SEQUENCE</scope>
    <source>
        <strain evidence="1">UV-8b</strain>
    </source>
</reference>
<sequence length="265" mass="29383">MAPHQTAPHFIFLELRPALSSRPIAYVPASTCWSRCARFIQVIAHSLHRRSSTLPVNQRRLSDSLASSLVPADPNSNNVQSRILPRWQPGWLSPASATQLRPSPGSVWSSSRSILRAPSGPAAHAVSASSPPSGFSRSTWWQQQLLDGLSCRPLLLLCCRRRLRVLHRLLRMPALSSLRSKMARKKKWPASHLAPNSSQPGDFYSFTSSLPPGTDLVQQSTTEASLISHISPQQYTIESQYPSSVFFVRAGFLHENDSFKLAPKD</sequence>
<protein>
    <submittedName>
        <fullName evidence="1">Uncharacterized protein</fullName>
    </submittedName>
</protein>
<proteinExistence type="predicted"/>
<dbReference type="AlphaFoldDB" id="A0A8E5HKL5"/>
<keyword evidence="2" id="KW-1185">Reference proteome</keyword>
<dbReference type="KEGG" id="uvi:66062041"/>
<evidence type="ECO:0000313" key="2">
    <source>
        <dbReference type="Proteomes" id="UP000027002"/>
    </source>
</evidence>